<accession>A0A418YGM2</accession>
<dbReference type="Pfam" id="PF21211">
    <property type="entry name" value="FkbH_N"/>
    <property type="match status" value="1"/>
</dbReference>
<evidence type="ECO:0000259" key="1">
    <source>
        <dbReference type="PROSITE" id="PS51186"/>
    </source>
</evidence>
<dbReference type="InterPro" id="IPR049369">
    <property type="entry name" value="BF1531-like_N"/>
</dbReference>
<evidence type="ECO:0000313" key="3">
    <source>
        <dbReference type="Proteomes" id="UP000283255"/>
    </source>
</evidence>
<evidence type="ECO:0000313" key="2">
    <source>
        <dbReference type="EMBL" id="RJG49011.1"/>
    </source>
</evidence>
<dbReference type="Gene3D" id="3.40.50.1110">
    <property type="entry name" value="SGNH hydrolase"/>
    <property type="match status" value="1"/>
</dbReference>
<dbReference type="InterPro" id="IPR010037">
    <property type="entry name" value="FkbH_domain"/>
</dbReference>
<dbReference type="Proteomes" id="UP000283255">
    <property type="component" value="Unassembled WGS sequence"/>
</dbReference>
<dbReference type="PROSITE" id="PS51186">
    <property type="entry name" value="GNAT"/>
    <property type="match status" value="1"/>
</dbReference>
<proteinExistence type="predicted"/>
<dbReference type="InterPro" id="IPR036514">
    <property type="entry name" value="SGNH_hydro_sf"/>
</dbReference>
<dbReference type="SUPFAM" id="SSF56784">
    <property type="entry name" value="HAD-like"/>
    <property type="match status" value="1"/>
</dbReference>
<dbReference type="GO" id="GO:0016747">
    <property type="term" value="F:acyltransferase activity, transferring groups other than amino-acyl groups"/>
    <property type="evidence" value="ECO:0007669"/>
    <property type="project" value="InterPro"/>
</dbReference>
<sequence length="585" mass="66873">MFKPILPLPDMQAALKQLTPTRELNVTILRNITVEAVQVPLSYFAASLDYKLNLKFGGLDQIYQDLASNEVLFSGPTDLLWVFNHWLALADKLVNSFTSLTEEEKAREAEFILSQVALVFDLISNISSIKMAFWNDFEIPNAMAFGIFDEDMCSGQQAYLRALNQRIQKLAQAHPKVHILQSDKVLKAIGEQQFFDWRYWYRARAPMSRQALSQFSQYLMNKYQAAQNQSKKCLVLDCDNTLWGGVVGEDGVSGLRLGLQYPGNEYRAFQCMIKSLSDRGVIIALCSKNNQEDVWQVFEEHPDMVLRKEHIAAARINWQDKASNLREIANELNIGLDSMVFVDDSEFEVGLVQQQLPQVTAFRLDPTKASLFASELACFSGFDRANLTSEDLSRTQMYQAQKQRQELQEKVSPERYLSSLNMQLRFHSATENDAVRLAQQTQKTNQFNLTCKRYSEPELLEFIRHEDSWVFCLSVSDRFGDMGIVGCAILLIKEQRVEIDSLLLSCRALGRNIECAFLQLLINECVTAKLSEMVARYVPSAKNQQVALFYPSQGFSADPDVKNMYVKSRLDYLPIEDFFTLHKET</sequence>
<comment type="caution">
    <text evidence="2">The sequence shown here is derived from an EMBL/GenBank/DDBJ whole genome shotgun (WGS) entry which is preliminary data.</text>
</comment>
<protein>
    <submittedName>
        <fullName evidence="2">HAD-IIIC family phosphatase</fullName>
    </submittedName>
</protein>
<keyword evidence="3" id="KW-1185">Reference proteome</keyword>
<dbReference type="SUPFAM" id="SSF55729">
    <property type="entry name" value="Acyl-CoA N-acyltransferases (Nat)"/>
    <property type="match status" value="1"/>
</dbReference>
<dbReference type="RefSeq" id="WP_119909942.1">
    <property type="nucleotide sequence ID" value="NZ_QZCH01000005.1"/>
</dbReference>
<gene>
    <name evidence="2" type="ORF">D1Z90_06480</name>
</gene>
<name>A0A418YGM2_9GAMM</name>
<reference evidence="2 3" key="2">
    <citation type="submission" date="2019-01" db="EMBL/GenBank/DDBJ databases">
        <title>Motilimonas pumilus sp. nov., isolated from the gut of sea cucumber (Apostichopus japonicus).</title>
        <authorList>
            <person name="Wang F.-Q."/>
            <person name="Ren L.-H."/>
            <person name="Lin Y.-W."/>
            <person name="Sun G.-H."/>
            <person name="Du Z.-J."/>
            <person name="Zhao J.-X."/>
            <person name="Liu X.-J."/>
            <person name="Liu L.-J."/>
        </authorList>
    </citation>
    <scope>NUCLEOTIDE SEQUENCE [LARGE SCALE GENOMIC DNA]</scope>
    <source>
        <strain evidence="2 3">PLHSC7-2</strain>
    </source>
</reference>
<dbReference type="OrthoDB" id="323926at2"/>
<dbReference type="NCBIfam" id="TIGR01686">
    <property type="entry name" value="FkbH"/>
    <property type="match status" value="1"/>
</dbReference>
<feature type="domain" description="N-acetyltransferase" evidence="1">
    <location>
        <begin position="424"/>
        <end position="576"/>
    </location>
</feature>
<dbReference type="EMBL" id="QZCH01000005">
    <property type="protein sequence ID" value="RJG49011.1"/>
    <property type="molecule type" value="Genomic_DNA"/>
</dbReference>
<dbReference type="GO" id="GO:0016788">
    <property type="term" value="F:hydrolase activity, acting on ester bonds"/>
    <property type="evidence" value="ECO:0007669"/>
    <property type="project" value="UniProtKB-ARBA"/>
</dbReference>
<dbReference type="InterPro" id="IPR016181">
    <property type="entry name" value="Acyl_CoA_acyltransferase"/>
</dbReference>
<organism evidence="2 3">
    <name type="scientific">Motilimonas pumila</name>
    <dbReference type="NCBI Taxonomy" id="2303987"/>
    <lineage>
        <taxon>Bacteria</taxon>
        <taxon>Pseudomonadati</taxon>
        <taxon>Pseudomonadota</taxon>
        <taxon>Gammaproteobacteria</taxon>
        <taxon>Alteromonadales</taxon>
        <taxon>Alteromonadales genera incertae sedis</taxon>
        <taxon>Motilimonas</taxon>
    </lineage>
</organism>
<dbReference type="InterPro" id="IPR010033">
    <property type="entry name" value="HAD_SF_ppase_IIIC"/>
</dbReference>
<dbReference type="Gene3D" id="3.40.50.1000">
    <property type="entry name" value="HAD superfamily/HAD-like"/>
    <property type="match status" value="1"/>
</dbReference>
<dbReference type="InterPro" id="IPR036412">
    <property type="entry name" value="HAD-like_sf"/>
</dbReference>
<dbReference type="AlphaFoldDB" id="A0A418YGM2"/>
<reference evidence="2 3" key="1">
    <citation type="submission" date="2018-09" db="EMBL/GenBank/DDBJ databases">
        <authorList>
            <person name="Wang F."/>
        </authorList>
    </citation>
    <scope>NUCLEOTIDE SEQUENCE [LARGE SCALE GENOMIC DNA]</scope>
    <source>
        <strain evidence="2 3">PLHSC7-2</strain>
    </source>
</reference>
<dbReference type="InterPro" id="IPR000182">
    <property type="entry name" value="GNAT_dom"/>
</dbReference>
<dbReference type="NCBIfam" id="TIGR01681">
    <property type="entry name" value="HAD-SF-IIIC"/>
    <property type="match status" value="1"/>
</dbReference>
<dbReference type="InterPro" id="IPR023214">
    <property type="entry name" value="HAD_sf"/>
</dbReference>